<sequence length="180" mass="20135">MERDGGTPALKQTFPRCTPYNRWRARRVFSLCGCMAYFSPVLLMAALFHAAVRVSRHAQSEWTSQHPMFALASTPEAEWTGRWFLTCFIRVRSVCFTFCLCGPVTVLCSHLKWHIVQRSCSTGPPLARPVGGVCICGRRALGEQIQNAFPTPPFPPSGCDVKRARQGSVKRYFTCDVDGC</sequence>
<dbReference type="Proteomes" id="UP000814140">
    <property type="component" value="Unassembled WGS sequence"/>
</dbReference>
<reference evidence="1" key="1">
    <citation type="submission" date="2021-03" db="EMBL/GenBank/DDBJ databases">
        <authorList>
            <consortium name="DOE Joint Genome Institute"/>
            <person name="Ahrendt S."/>
            <person name="Looney B.P."/>
            <person name="Miyauchi S."/>
            <person name="Morin E."/>
            <person name="Drula E."/>
            <person name="Courty P.E."/>
            <person name="Chicoki N."/>
            <person name="Fauchery L."/>
            <person name="Kohler A."/>
            <person name="Kuo A."/>
            <person name="Labutti K."/>
            <person name="Pangilinan J."/>
            <person name="Lipzen A."/>
            <person name="Riley R."/>
            <person name="Andreopoulos W."/>
            <person name="He G."/>
            <person name="Johnson J."/>
            <person name="Barry K.W."/>
            <person name="Grigoriev I.V."/>
            <person name="Nagy L."/>
            <person name="Hibbett D."/>
            <person name="Henrissat B."/>
            <person name="Matheny P.B."/>
            <person name="Labbe J."/>
            <person name="Martin F."/>
        </authorList>
    </citation>
    <scope>NUCLEOTIDE SEQUENCE</scope>
    <source>
        <strain evidence="1">HHB10654</strain>
    </source>
</reference>
<evidence type="ECO:0000313" key="1">
    <source>
        <dbReference type="EMBL" id="KAI0056715.1"/>
    </source>
</evidence>
<organism evidence="1 2">
    <name type="scientific">Artomyces pyxidatus</name>
    <dbReference type="NCBI Taxonomy" id="48021"/>
    <lineage>
        <taxon>Eukaryota</taxon>
        <taxon>Fungi</taxon>
        <taxon>Dikarya</taxon>
        <taxon>Basidiomycota</taxon>
        <taxon>Agaricomycotina</taxon>
        <taxon>Agaricomycetes</taxon>
        <taxon>Russulales</taxon>
        <taxon>Auriscalpiaceae</taxon>
        <taxon>Artomyces</taxon>
    </lineage>
</organism>
<comment type="caution">
    <text evidence="1">The sequence shown here is derived from an EMBL/GenBank/DDBJ whole genome shotgun (WGS) entry which is preliminary data.</text>
</comment>
<keyword evidence="2" id="KW-1185">Reference proteome</keyword>
<gene>
    <name evidence="1" type="ORF">BV25DRAFT_1545108</name>
</gene>
<proteinExistence type="predicted"/>
<accession>A0ACB8SL98</accession>
<reference evidence="1" key="2">
    <citation type="journal article" date="2022" name="New Phytol.">
        <title>Evolutionary transition to the ectomycorrhizal habit in the genomes of a hyperdiverse lineage of mushroom-forming fungi.</title>
        <authorList>
            <person name="Looney B."/>
            <person name="Miyauchi S."/>
            <person name="Morin E."/>
            <person name="Drula E."/>
            <person name="Courty P.E."/>
            <person name="Kohler A."/>
            <person name="Kuo A."/>
            <person name="LaButti K."/>
            <person name="Pangilinan J."/>
            <person name="Lipzen A."/>
            <person name="Riley R."/>
            <person name="Andreopoulos W."/>
            <person name="He G."/>
            <person name="Johnson J."/>
            <person name="Nolan M."/>
            <person name="Tritt A."/>
            <person name="Barry K.W."/>
            <person name="Grigoriev I.V."/>
            <person name="Nagy L.G."/>
            <person name="Hibbett D."/>
            <person name="Henrissat B."/>
            <person name="Matheny P.B."/>
            <person name="Labbe J."/>
            <person name="Martin F.M."/>
        </authorList>
    </citation>
    <scope>NUCLEOTIDE SEQUENCE</scope>
    <source>
        <strain evidence="1">HHB10654</strain>
    </source>
</reference>
<dbReference type="EMBL" id="MU277259">
    <property type="protein sequence ID" value="KAI0056715.1"/>
    <property type="molecule type" value="Genomic_DNA"/>
</dbReference>
<name>A0ACB8SL98_9AGAM</name>
<evidence type="ECO:0000313" key="2">
    <source>
        <dbReference type="Proteomes" id="UP000814140"/>
    </source>
</evidence>
<protein>
    <submittedName>
        <fullName evidence="1">Uncharacterized protein</fullName>
    </submittedName>
</protein>